<keyword evidence="1" id="KW-0436">Ligase</keyword>
<proteinExistence type="inferred from homology"/>
<dbReference type="SMART" id="SM01230">
    <property type="entry name" value="Gln-synt_C"/>
    <property type="match status" value="1"/>
</dbReference>
<dbReference type="PANTHER" id="PTHR43785:SF2">
    <property type="entry name" value="TYPE-1 GLUTAMINE SYNTHETASE 1"/>
    <property type="match status" value="1"/>
</dbReference>
<name>A0A6J3MDS4_9PEZI</name>
<evidence type="ECO:0000313" key="5">
    <source>
        <dbReference type="Proteomes" id="UP000504637"/>
    </source>
</evidence>
<protein>
    <submittedName>
        <fullName evidence="6">Glutamine synthetase/guanido kinase</fullName>
    </submittedName>
</protein>
<reference evidence="6" key="1">
    <citation type="submission" date="2020-01" db="EMBL/GenBank/DDBJ databases">
        <authorList>
            <consortium name="DOE Joint Genome Institute"/>
            <person name="Haridas S."/>
            <person name="Albert R."/>
            <person name="Binder M."/>
            <person name="Bloem J."/>
            <person name="Labutti K."/>
            <person name="Salamov A."/>
            <person name="Andreopoulos B."/>
            <person name="Baker S.E."/>
            <person name="Barry K."/>
            <person name="Bills G."/>
            <person name="Bluhm B.H."/>
            <person name="Cannon C."/>
            <person name="Castanera R."/>
            <person name="Culley D.E."/>
            <person name="Daum C."/>
            <person name="Ezra D."/>
            <person name="Gonzalez J.B."/>
            <person name="Henrissat B."/>
            <person name="Kuo A."/>
            <person name="Liang C."/>
            <person name="Lipzen A."/>
            <person name="Lutzoni F."/>
            <person name="Magnuson J."/>
            <person name="Mondo S."/>
            <person name="Nolan M."/>
            <person name="Ohm R."/>
            <person name="Pangilinan J."/>
            <person name="Park H.-J."/>
            <person name="Ramirez L."/>
            <person name="Alfaro M."/>
            <person name="Sun H."/>
            <person name="Tritt A."/>
            <person name="Yoshinaga Y."/>
            <person name="Zwiers L.-H."/>
            <person name="Turgeon B.G."/>
            <person name="Goodwin S.B."/>
            <person name="Spatafora J.W."/>
            <person name="Crous P.W."/>
            <person name="Grigoriev I.V."/>
        </authorList>
    </citation>
    <scope>NUCLEOTIDE SEQUENCE</scope>
    <source>
        <strain evidence="6">CBS 342.82</strain>
    </source>
</reference>
<dbReference type="Proteomes" id="UP000504637">
    <property type="component" value="Unplaced"/>
</dbReference>
<evidence type="ECO:0000256" key="3">
    <source>
        <dbReference type="RuleBase" id="RU000384"/>
    </source>
</evidence>
<evidence type="ECO:0000256" key="1">
    <source>
        <dbReference type="ARBA" id="ARBA00022598"/>
    </source>
</evidence>
<dbReference type="PROSITE" id="PS51987">
    <property type="entry name" value="GS_CATALYTIC"/>
    <property type="match status" value="1"/>
</dbReference>
<dbReference type="Pfam" id="PF00120">
    <property type="entry name" value="Gln-synt_C"/>
    <property type="match status" value="1"/>
</dbReference>
<dbReference type="PANTHER" id="PTHR43785">
    <property type="entry name" value="GAMMA-GLUTAMYLPUTRESCINE SYNTHETASE"/>
    <property type="match status" value="1"/>
</dbReference>
<keyword evidence="6" id="KW-0418">Kinase</keyword>
<dbReference type="AlphaFoldDB" id="A0A6J3MDS4"/>
<dbReference type="GO" id="GO:0004356">
    <property type="term" value="F:glutamine synthetase activity"/>
    <property type="evidence" value="ECO:0007669"/>
    <property type="project" value="InterPro"/>
</dbReference>
<evidence type="ECO:0000256" key="2">
    <source>
        <dbReference type="PROSITE-ProRule" id="PRU01331"/>
    </source>
</evidence>
<dbReference type="OrthoDB" id="3364440at2759"/>
<dbReference type="GeneID" id="54358617"/>
<accession>A0A6J3MDS4</accession>
<dbReference type="InterPro" id="IPR014746">
    <property type="entry name" value="Gln_synth/guanido_kin_cat_dom"/>
</dbReference>
<dbReference type="Gene3D" id="3.30.590.10">
    <property type="entry name" value="Glutamine synthetase/guanido kinase, catalytic domain"/>
    <property type="match status" value="1"/>
</dbReference>
<dbReference type="GO" id="GO:0016301">
    <property type="term" value="F:kinase activity"/>
    <property type="evidence" value="ECO:0007669"/>
    <property type="project" value="UniProtKB-KW"/>
</dbReference>
<organism evidence="6">
    <name type="scientific">Dissoconium aciculare CBS 342.82</name>
    <dbReference type="NCBI Taxonomy" id="1314786"/>
    <lineage>
        <taxon>Eukaryota</taxon>
        <taxon>Fungi</taxon>
        <taxon>Dikarya</taxon>
        <taxon>Ascomycota</taxon>
        <taxon>Pezizomycotina</taxon>
        <taxon>Dothideomycetes</taxon>
        <taxon>Dothideomycetidae</taxon>
        <taxon>Mycosphaerellales</taxon>
        <taxon>Dissoconiaceae</taxon>
        <taxon>Dissoconium</taxon>
    </lineage>
</organism>
<gene>
    <name evidence="6" type="ORF">K489DRAFT_311909</name>
</gene>
<keyword evidence="6" id="KW-0808">Transferase</keyword>
<dbReference type="RefSeq" id="XP_033463196.1">
    <property type="nucleotide sequence ID" value="XM_033600817.1"/>
</dbReference>
<keyword evidence="5" id="KW-1185">Reference proteome</keyword>
<dbReference type="InterPro" id="IPR008146">
    <property type="entry name" value="Gln_synth_cat_dom"/>
</dbReference>
<evidence type="ECO:0000313" key="6">
    <source>
        <dbReference type="RefSeq" id="XP_033463196.1"/>
    </source>
</evidence>
<dbReference type="SUPFAM" id="SSF55931">
    <property type="entry name" value="Glutamine synthetase/guanido kinase"/>
    <property type="match status" value="1"/>
</dbReference>
<comment type="similarity">
    <text evidence="2 3">Belongs to the glutamine synthetase family.</text>
</comment>
<feature type="domain" description="GS catalytic" evidence="4">
    <location>
        <begin position="134"/>
        <end position="450"/>
    </location>
</feature>
<evidence type="ECO:0000259" key="4">
    <source>
        <dbReference type="PROSITE" id="PS51987"/>
    </source>
</evidence>
<reference evidence="6" key="3">
    <citation type="submission" date="2025-08" db="UniProtKB">
        <authorList>
            <consortium name="RefSeq"/>
        </authorList>
    </citation>
    <scope>IDENTIFICATION</scope>
    <source>
        <strain evidence="6">CBS 342.82</strain>
    </source>
</reference>
<reference evidence="6" key="2">
    <citation type="submission" date="2020-04" db="EMBL/GenBank/DDBJ databases">
        <authorList>
            <consortium name="NCBI Genome Project"/>
        </authorList>
    </citation>
    <scope>NUCLEOTIDE SEQUENCE</scope>
    <source>
        <strain evidence="6">CBS 342.82</strain>
    </source>
</reference>
<sequence length="450" mass="49927">MAQFTQVDLLQVTTCLESNPKALLEDLLTANPSVAFVRFQWVDYAGIVRAKSLMVESCRSLLAEDNFVRLPPMALHCAIDSTLLPGTDYPGTHWLVPDWSSLRLSSNPKALILMCGVYCGPTPYSLNSKWDLCPRGALVRQIQRAEDEWGLKFLVGFEVEFQVMKQADRRGDGMVPLSNGLGHFATAGMLDPCWSVVEECAEKLRSMGVRVASLHPEGLRGQYEIALSPSSPLQAVDELMLVRSVLKETFHSRGGTATLSPKPMAAGGQQMNGQHMHISIQHANSDQEEWFLAGILKRLPNLWAILLAQKASYDRVAPWMAGDRIAWGTENRTVPIRRIRPDHWEIRGMDATANVYLALAAVLSAGLIGISNKAPLTWPDASSSKADIQDDPLPRSLSESLAKLEDSSCGLDQMLGERLVRHYIDLKRYELSQMEDMGSEKARNLLIEVF</sequence>